<dbReference type="Pfam" id="PF00560">
    <property type="entry name" value="LRR_1"/>
    <property type="match status" value="4"/>
</dbReference>
<comment type="similarity">
    <text evidence="2">Belongs to the RLP family.</text>
</comment>
<dbReference type="GO" id="GO:0004672">
    <property type="term" value="F:protein kinase activity"/>
    <property type="evidence" value="ECO:0007669"/>
    <property type="project" value="InterPro"/>
</dbReference>
<dbReference type="FunFam" id="3.80.10.10:FF:000383">
    <property type="entry name" value="Leucine-rich repeat receptor protein kinase EMS1"/>
    <property type="match status" value="1"/>
</dbReference>
<dbReference type="PROSITE" id="PS51450">
    <property type="entry name" value="LRR"/>
    <property type="match status" value="1"/>
</dbReference>
<evidence type="ECO:0000256" key="5">
    <source>
        <dbReference type="ARBA" id="ARBA00022729"/>
    </source>
</evidence>
<dbReference type="Proteomes" id="UP001459277">
    <property type="component" value="Unassembled WGS sequence"/>
</dbReference>
<reference evidence="14 15" key="1">
    <citation type="submission" date="2024-01" db="EMBL/GenBank/DDBJ databases">
        <title>A telomere-to-telomere, gap-free genome of sweet tea (Lithocarpus litseifolius).</title>
        <authorList>
            <person name="Zhou J."/>
        </authorList>
    </citation>
    <scope>NUCLEOTIDE SEQUENCE [LARGE SCALE GENOMIC DNA]</scope>
    <source>
        <strain evidence="14">Zhou-2022a</strain>
        <tissue evidence="14">Leaf</tissue>
    </source>
</reference>
<evidence type="ECO:0000256" key="11">
    <source>
        <dbReference type="ARBA" id="ARBA00023170"/>
    </source>
</evidence>
<protein>
    <recommendedName>
        <fullName evidence="13">Protein kinase domain-containing protein</fullName>
    </recommendedName>
</protein>
<dbReference type="AlphaFoldDB" id="A0AAW2C769"/>
<evidence type="ECO:0000256" key="6">
    <source>
        <dbReference type="ARBA" id="ARBA00022737"/>
    </source>
</evidence>
<dbReference type="Gene3D" id="3.80.10.10">
    <property type="entry name" value="Ribonuclease Inhibitor"/>
    <property type="match status" value="1"/>
</dbReference>
<dbReference type="PRINTS" id="PR00019">
    <property type="entry name" value="LEURICHRPT"/>
</dbReference>
<dbReference type="EMBL" id="JAZDWU010000008">
    <property type="protein sequence ID" value="KAK9994096.1"/>
    <property type="molecule type" value="Genomic_DNA"/>
</dbReference>
<dbReference type="InterPro" id="IPR001611">
    <property type="entry name" value="Leu-rich_rpt"/>
</dbReference>
<dbReference type="SUPFAM" id="SSF56112">
    <property type="entry name" value="Protein kinase-like (PK-like)"/>
    <property type="match status" value="1"/>
</dbReference>
<keyword evidence="6" id="KW-0677">Repeat</keyword>
<dbReference type="PANTHER" id="PTHR48053">
    <property type="entry name" value="LEUCINE RICH REPEAT FAMILY PROTEIN, EXPRESSED"/>
    <property type="match status" value="1"/>
</dbReference>
<dbReference type="PROSITE" id="PS50011">
    <property type="entry name" value="PROTEIN_KINASE_DOM"/>
    <property type="match status" value="1"/>
</dbReference>
<evidence type="ECO:0000256" key="10">
    <source>
        <dbReference type="ARBA" id="ARBA00023136"/>
    </source>
</evidence>
<comment type="subcellular location">
    <subcellularLocation>
        <location evidence="1">Membrane</location>
        <topology evidence="1">Single-pass type I membrane protein</topology>
    </subcellularLocation>
</comment>
<dbReference type="Gene3D" id="1.10.510.10">
    <property type="entry name" value="Transferase(Phosphotransferase) domain 1"/>
    <property type="match status" value="1"/>
</dbReference>
<evidence type="ECO:0000256" key="3">
    <source>
        <dbReference type="ARBA" id="ARBA00022614"/>
    </source>
</evidence>
<keyword evidence="3" id="KW-0433">Leucine-rich repeat</keyword>
<dbReference type="InterPro" id="IPR051716">
    <property type="entry name" value="Plant_RL_S/T_kinase"/>
</dbReference>
<keyword evidence="15" id="KW-1185">Reference proteome</keyword>
<gene>
    <name evidence="14" type="ORF">SO802_023799</name>
</gene>
<evidence type="ECO:0000256" key="1">
    <source>
        <dbReference type="ARBA" id="ARBA00004479"/>
    </source>
</evidence>
<keyword evidence="8" id="KW-0067">ATP-binding</keyword>
<dbReference type="Pfam" id="PF00069">
    <property type="entry name" value="Pkinase"/>
    <property type="match status" value="1"/>
</dbReference>
<proteinExistence type="inferred from homology"/>
<dbReference type="InterPro" id="IPR000719">
    <property type="entry name" value="Prot_kinase_dom"/>
</dbReference>
<dbReference type="InterPro" id="IPR011009">
    <property type="entry name" value="Kinase-like_dom_sf"/>
</dbReference>
<dbReference type="Gene3D" id="3.30.200.20">
    <property type="entry name" value="Phosphorylase Kinase, domain 1"/>
    <property type="match status" value="1"/>
</dbReference>
<evidence type="ECO:0000256" key="12">
    <source>
        <dbReference type="ARBA" id="ARBA00023180"/>
    </source>
</evidence>
<keyword evidence="9" id="KW-1133">Transmembrane helix</keyword>
<keyword evidence="7" id="KW-0547">Nucleotide-binding</keyword>
<keyword evidence="11" id="KW-0675">Receptor</keyword>
<evidence type="ECO:0000256" key="4">
    <source>
        <dbReference type="ARBA" id="ARBA00022692"/>
    </source>
</evidence>
<dbReference type="SMART" id="SM00369">
    <property type="entry name" value="LRR_TYP"/>
    <property type="match status" value="4"/>
</dbReference>
<evidence type="ECO:0000256" key="8">
    <source>
        <dbReference type="ARBA" id="ARBA00022840"/>
    </source>
</evidence>
<dbReference type="SUPFAM" id="SSF52058">
    <property type="entry name" value="L domain-like"/>
    <property type="match status" value="1"/>
</dbReference>
<name>A0AAW2C769_9ROSI</name>
<dbReference type="PANTHER" id="PTHR48053:SF139">
    <property type="entry name" value="LRR RECEPTOR-LIKE KINASE FAMILY PROTEIN"/>
    <property type="match status" value="1"/>
</dbReference>
<dbReference type="GO" id="GO:0005524">
    <property type="term" value="F:ATP binding"/>
    <property type="evidence" value="ECO:0007669"/>
    <property type="project" value="UniProtKB-KW"/>
</dbReference>
<keyword evidence="12" id="KW-0325">Glycoprotein</keyword>
<evidence type="ECO:0000256" key="9">
    <source>
        <dbReference type="ARBA" id="ARBA00022989"/>
    </source>
</evidence>
<evidence type="ECO:0000313" key="15">
    <source>
        <dbReference type="Proteomes" id="UP001459277"/>
    </source>
</evidence>
<sequence>MDLSYNRFYGEISQNWSRCPQLTTLRIAGNNIIGGIPPKIGDSIQLKLLDLSSNQMVGELPKKFGKLTSLLKLMLNRNQLSGDIPSELGSLTNLEYLDLSTNRFNKLIPNIGGLLKLIYLNLSNNNFSQDIPFQMCNLPHLSQLDLSYNLLEGEIPSQIGNLQSLELLNISHNNLFGLIPTTFEEMHGLSNVNISYNQLGGPLPNSKAFQDARIEALKGNKGLWKCYRTATLCGRKAYFEKGAQNQTNAVDIEVFSISTFYGRAMYKEIIKAAEDFDAKFCIGKGGFGVVYKAKLTSRNIVAVTKLLPLCDGEIQQRKELLNEIKGINRNTDISSKNILLDSEYVAHVSDFGTAKLLNRDSYNWTLLAGTYGHVALELAYTMKITEKCDVFSFGVLAIEVIKGRHSGEIISNLSTSFVEESLLLKDLLEICLSPPTLEAENQLILVIKLAIACLCANPDSRPTMHMVSQVPQVQ</sequence>
<keyword evidence="5" id="KW-0732">Signal</keyword>
<dbReference type="GO" id="GO:0016020">
    <property type="term" value="C:membrane"/>
    <property type="evidence" value="ECO:0007669"/>
    <property type="project" value="UniProtKB-SubCell"/>
</dbReference>
<feature type="domain" description="Protein kinase" evidence="13">
    <location>
        <begin position="104"/>
        <end position="473"/>
    </location>
</feature>
<dbReference type="Pfam" id="PF13855">
    <property type="entry name" value="LRR_8"/>
    <property type="match status" value="1"/>
</dbReference>
<keyword evidence="10" id="KW-0472">Membrane</keyword>
<evidence type="ECO:0000313" key="14">
    <source>
        <dbReference type="EMBL" id="KAK9994096.1"/>
    </source>
</evidence>
<dbReference type="InterPro" id="IPR032675">
    <property type="entry name" value="LRR_dom_sf"/>
</dbReference>
<accession>A0AAW2C769</accession>
<evidence type="ECO:0000259" key="13">
    <source>
        <dbReference type="PROSITE" id="PS50011"/>
    </source>
</evidence>
<evidence type="ECO:0000256" key="7">
    <source>
        <dbReference type="ARBA" id="ARBA00022741"/>
    </source>
</evidence>
<dbReference type="FunFam" id="3.80.10.10:FF:000111">
    <property type="entry name" value="LRR receptor-like serine/threonine-protein kinase ERECTA"/>
    <property type="match status" value="1"/>
</dbReference>
<dbReference type="InterPro" id="IPR003591">
    <property type="entry name" value="Leu-rich_rpt_typical-subtyp"/>
</dbReference>
<organism evidence="14 15">
    <name type="scientific">Lithocarpus litseifolius</name>
    <dbReference type="NCBI Taxonomy" id="425828"/>
    <lineage>
        <taxon>Eukaryota</taxon>
        <taxon>Viridiplantae</taxon>
        <taxon>Streptophyta</taxon>
        <taxon>Embryophyta</taxon>
        <taxon>Tracheophyta</taxon>
        <taxon>Spermatophyta</taxon>
        <taxon>Magnoliopsida</taxon>
        <taxon>eudicotyledons</taxon>
        <taxon>Gunneridae</taxon>
        <taxon>Pentapetalae</taxon>
        <taxon>rosids</taxon>
        <taxon>fabids</taxon>
        <taxon>Fagales</taxon>
        <taxon>Fagaceae</taxon>
        <taxon>Lithocarpus</taxon>
    </lineage>
</organism>
<evidence type="ECO:0000256" key="2">
    <source>
        <dbReference type="ARBA" id="ARBA00009592"/>
    </source>
</evidence>
<comment type="caution">
    <text evidence="14">The sequence shown here is derived from an EMBL/GenBank/DDBJ whole genome shotgun (WGS) entry which is preliminary data.</text>
</comment>
<keyword evidence="4" id="KW-0812">Transmembrane</keyword>